<evidence type="ECO:0000313" key="4">
    <source>
        <dbReference type="Proteomes" id="UP001301442"/>
    </source>
</evidence>
<dbReference type="InterPro" id="IPR011990">
    <property type="entry name" value="TPR-like_helical_dom_sf"/>
</dbReference>
<keyword evidence="4" id="KW-1185">Reference proteome</keyword>
<name>A0ABZ0GPY3_9GAMM</name>
<gene>
    <name evidence="3" type="ORF">RI844_01885</name>
</gene>
<evidence type="ECO:0000313" key="3">
    <source>
        <dbReference type="EMBL" id="WOH38009.1"/>
    </source>
</evidence>
<feature type="transmembrane region" description="Helical" evidence="1">
    <location>
        <begin position="43"/>
        <end position="65"/>
    </location>
</feature>
<dbReference type="Gene3D" id="1.25.40.10">
    <property type="entry name" value="Tetratricopeptide repeat domain"/>
    <property type="match status" value="2"/>
</dbReference>
<sequence>MTLIKELKRRNVFKVAIAYVIVAWLIVQVVNSIVPIILAPDWVAKFVFIMLLAGFPIACLFAWAFELTPEGLKRSKEVLPDDSISHQTSRYIDFVIIAALLLIIGGMVYNQYFSSENVASETRSIAVLPFVNMSSDSEQEYFSDGISEEILNRLARINDLTVSSRTSSFVFKGSAQSISHIAKALNVNHVLEGSVRKSGNKVRITAQLINVKDDSSVWSNTYERELNDIFTIQDEIAHAIVGSLKITLHYEQIQYSQTNNIEAYSTYLQGKFEYAKRYNNPQALFKAINLFKQAIILDENYANAYASLGRTYALLMNYGLMVDLKKQKKLAREATNKALSLDRKNIEALLASAIIKFQFEGDFVGAKQDFEAIISTSAKDAEVYNFYGDYLNTVMAYDKAIEIEAMAFKLEPNSYINNSEYGQVLISAGRNSEGVEVLTVLANDNRFKTNNSNINNLPNYYGIRLIAANQEHINFLADWGLQSQFTNLVVAARAGDEAALKRLMGSKIYDYSYADIYPLFIANLYFENGDFEQTEVWLKKALTKGLNYFEFIDLRIADPRTEIEHPGIKRLLNTDPLAKFITFRRKNLGL</sequence>
<feature type="transmembrane region" description="Helical" evidence="1">
    <location>
        <begin position="91"/>
        <end position="109"/>
    </location>
</feature>
<dbReference type="Gene3D" id="3.40.50.10070">
    <property type="entry name" value="TolB, N-terminal domain"/>
    <property type="match status" value="1"/>
</dbReference>
<dbReference type="SUPFAM" id="SSF48452">
    <property type="entry name" value="TPR-like"/>
    <property type="match status" value="1"/>
</dbReference>
<keyword evidence="1" id="KW-0812">Transmembrane</keyword>
<dbReference type="EMBL" id="CP136600">
    <property type="protein sequence ID" value="WOH38009.1"/>
    <property type="molecule type" value="Genomic_DNA"/>
</dbReference>
<feature type="transmembrane region" description="Helical" evidence="1">
    <location>
        <begin position="12"/>
        <end position="37"/>
    </location>
</feature>
<proteinExistence type="predicted"/>
<keyword evidence="1" id="KW-0472">Membrane</keyword>
<accession>A0ABZ0GPY3</accession>
<evidence type="ECO:0000259" key="2">
    <source>
        <dbReference type="Pfam" id="PF17680"/>
    </source>
</evidence>
<reference evidence="3 4" key="1">
    <citation type="submission" date="2023-09" db="EMBL/GenBank/DDBJ databases">
        <authorList>
            <person name="Qi X."/>
        </authorList>
    </citation>
    <scope>NUCLEOTIDE SEQUENCE [LARGE SCALE GENOMIC DNA]</scope>
    <source>
        <strain evidence="3 4">S1-1</strain>
    </source>
</reference>
<dbReference type="InterPro" id="IPR041215">
    <property type="entry name" value="FlgO_dom"/>
</dbReference>
<protein>
    <submittedName>
        <fullName evidence="3">FlgO family outer membrane protein</fullName>
    </submittedName>
</protein>
<dbReference type="Pfam" id="PF17680">
    <property type="entry name" value="FlgO"/>
    <property type="match status" value="1"/>
</dbReference>
<organism evidence="3 4">
    <name type="scientific">Thalassotalea fonticola</name>
    <dbReference type="NCBI Taxonomy" id="3065649"/>
    <lineage>
        <taxon>Bacteria</taxon>
        <taxon>Pseudomonadati</taxon>
        <taxon>Pseudomonadota</taxon>
        <taxon>Gammaproteobacteria</taxon>
        <taxon>Alteromonadales</taxon>
        <taxon>Colwelliaceae</taxon>
        <taxon>Thalassotalea</taxon>
    </lineage>
</organism>
<dbReference type="RefSeq" id="WP_348396783.1">
    <property type="nucleotide sequence ID" value="NZ_CP136600.1"/>
</dbReference>
<evidence type="ECO:0000256" key="1">
    <source>
        <dbReference type="SAM" id="Phobius"/>
    </source>
</evidence>
<feature type="domain" description="FlgO" evidence="2">
    <location>
        <begin position="120"/>
        <end position="218"/>
    </location>
</feature>
<keyword evidence="1" id="KW-1133">Transmembrane helix</keyword>
<dbReference type="Proteomes" id="UP001301442">
    <property type="component" value="Chromosome"/>
</dbReference>